<feature type="transmembrane region" description="Helical" evidence="1">
    <location>
        <begin position="46"/>
        <end position="63"/>
    </location>
</feature>
<reference evidence="2" key="2">
    <citation type="submission" date="2021-04" db="EMBL/GenBank/DDBJ databases">
        <authorList>
            <person name="Gilroy R."/>
        </authorList>
    </citation>
    <scope>NUCLEOTIDE SEQUENCE</scope>
    <source>
        <strain evidence="2">CHK169-11906</strain>
    </source>
</reference>
<accession>A0A9D2L4H3</accession>
<dbReference type="EMBL" id="DWYR01000014">
    <property type="protein sequence ID" value="HJA99088.1"/>
    <property type="molecule type" value="Genomic_DNA"/>
</dbReference>
<evidence type="ECO:0000313" key="2">
    <source>
        <dbReference type="EMBL" id="HJA99088.1"/>
    </source>
</evidence>
<keyword evidence="1" id="KW-1133">Transmembrane helix</keyword>
<evidence type="ECO:0000256" key="1">
    <source>
        <dbReference type="SAM" id="Phobius"/>
    </source>
</evidence>
<comment type="caution">
    <text evidence="2">The sequence shown here is derived from an EMBL/GenBank/DDBJ whole genome shotgun (WGS) entry which is preliminary data.</text>
</comment>
<sequence>MKKKLLNIFLFILLAITAGLAIYMIVEGSKMEKPMAATSANLLWSYILIALAIVSALFCAVWGMLKNPTGIKGSLISLAIIVVVIVASYLIAAGRTIEIPDLATGGFFPHNETVIADSSILVTYVALCGAVVAALFSEIYKAFK</sequence>
<dbReference type="AlphaFoldDB" id="A0A9D2L4H3"/>
<feature type="transmembrane region" description="Helical" evidence="1">
    <location>
        <begin position="5"/>
        <end position="26"/>
    </location>
</feature>
<organism evidence="2 3">
    <name type="scientific">Candidatus Alistipes avicola</name>
    <dbReference type="NCBI Taxonomy" id="2838432"/>
    <lineage>
        <taxon>Bacteria</taxon>
        <taxon>Pseudomonadati</taxon>
        <taxon>Bacteroidota</taxon>
        <taxon>Bacteroidia</taxon>
        <taxon>Bacteroidales</taxon>
        <taxon>Rikenellaceae</taxon>
        <taxon>Alistipes</taxon>
    </lineage>
</organism>
<feature type="transmembrane region" description="Helical" evidence="1">
    <location>
        <begin position="75"/>
        <end position="94"/>
    </location>
</feature>
<keyword evidence="1" id="KW-0812">Transmembrane</keyword>
<feature type="transmembrane region" description="Helical" evidence="1">
    <location>
        <begin position="114"/>
        <end position="136"/>
    </location>
</feature>
<protein>
    <submittedName>
        <fullName evidence="2">Uncharacterized protein</fullName>
    </submittedName>
</protein>
<evidence type="ECO:0000313" key="3">
    <source>
        <dbReference type="Proteomes" id="UP000824259"/>
    </source>
</evidence>
<proteinExistence type="predicted"/>
<gene>
    <name evidence="2" type="ORF">H9779_05760</name>
</gene>
<name>A0A9D2L4H3_9BACT</name>
<reference evidence="2" key="1">
    <citation type="journal article" date="2021" name="PeerJ">
        <title>Extensive microbial diversity within the chicken gut microbiome revealed by metagenomics and culture.</title>
        <authorList>
            <person name="Gilroy R."/>
            <person name="Ravi A."/>
            <person name="Getino M."/>
            <person name="Pursley I."/>
            <person name="Horton D.L."/>
            <person name="Alikhan N.F."/>
            <person name="Baker D."/>
            <person name="Gharbi K."/>
            <person name="Hall N."/>
            <person name="Watson M."/>
            <person name="Adriaenssens E.M."/>
            <person name="Foster-Nyarko E."/>
            <person name="Jarju S."/>
            <person name="Secka A."/>
            <person name="Antonio M."/>
            <person name="Oren A."/>
            <person name="Chaudhuri R.R."/>
            <person name="La Ragione R."/>
            <person name="Hildebrand F."/>
            <person name="Pallen M.J."/>
        </authorList>
    </citation>
    <scope>NUCLEOTIDE SEQUENCE</scope>
    <source>
        <strain evidence="2">CHK169-11906</strain>
    </source>
</reference>
<dbReference type="Proteomes" id="UP000824259">
    <property type="component" value="Unassembled WGS sequence"/>
</dbReference>
<keyword evidence="1" id="KW-0472">Membrane</keyword>